<dbReference type="WBParaSite" id="PEQ_0000843501-mRNA-1">
    <property type="protein sequence ID" value="PEQ_0000843501-mRNA-1"/>
    <property type="gene ID" value="PEQ_0000843501"/>
</dbReference>
<name>A0A914S290_PAREQ</name>
<evidence type="ECO:0000313" key="1">
    <source>
        <dbReference type="Proteomes" id="UP000887564"/>
    </source>
</evidence>
<accession>A0A914S290</accession>
<dbReference type="Proteomes" id="UP000887564">
    <property type="component" value="Unplaced"/>
</dbReference>
<sequence length="85" mass="9683">MIPVFILSRIVQFAMPYMLILATFERLVWTAASKGCKFPKDSGSGLGRRDGHLIWEEWRLVGAFESDQDDILLRIASFYADQTVS</sequence>
<keyword evidence="1" id="KW-1185">Reference proteome</keyword>
<organism evidence="1 2">
    <name type="scientific">Parascaris equorum</name>
    <name type="common">Equine roundworm</name>
    <dbReference type="NCBI Taxonomy" id="6256"/>
    <lineage>
        <taxon>Eukaryota</taxon>
        <taxon>Metazoa</taxon>
        <taxon>Ecdysozoa</taxon>
        <taxon>Nematoda</taxon>
        <taxon>Chromadorea</taxon>
        <taxon>Rhabditida</taxon>
        <taxon>Spirurina</taxon>
        <taxon>Ascaridomorpha</taxon>
        <taxon>Ascaridoidea</taxon>
        <taxon>Ascarididae</taxon>
        <taxon>Parascaris</taxon>
    </lineage>
</organism>
<evidence type="ECO:0000313" key="2">
    <source>
        <dbReference type="WBParaSite" id="PEQ_0000843501-mRNA-1"/>
    </source>
</evidence>
<reference evidence="2" key="1">
    <citation type="submission" date="2022-11" db="UniProtKB">
        <authorList>
            <consortium name="WormBaseParasite"/>
        </authorList>
    </citation>
    <scope>IDENTIFICATION</scope>
</reference>
<proteinExistence type="predicted"/>
<protein>
    <submittedName>
        <fullName evidence="2">Uncharacterized protein</fullName>
    </submittedName>
</protein>
<dbReference type="AlphaFoldDB" id="A0A914S290"/>